<feature type="compositionally biased region" description="Acidic residues" evidence="1">
    <location>
        <begin position="92"/>
        <end position="126"/>
    </location>
</feature>
<feature type="region of interest" description="Disordered" evidence="1">
    <location>
        <begin position="1"/>
        <end position="168"/>
    </location>
</feature>
<dbReference type="OrthoDB" id="55843at2759"/>
<evidence type="ECO:0000313" key="3">
    <source>
        <dbReference type="Proteomes" id="UP001153069"/>
    </source>
</evidence>
<dbReference type="AlphaFoldDB" id="A0A9N8E4C7"/>
<dbReference type="EMBL" id="CAICTM010000643">
    <property type="protein sequence ID" value="CAB9514292.1"/>
    <property type="molecule type" value="Genomic_DNA"/>
</dbReference>
<evidence type="ECO:0000256" key="1">
    <source>
        <dbReference type="SAM" id="MobiDB-lite"/>
    </source>
</evidence>
<sequence length="276" mass="30695">MDHDHDGDQADDAMADPDYNPALDSENNYTDDESLGGLPAGVDPMHQHEVSALESIEEGEEEDEDEESNSDTGTQQATEANANNQPINHEDESAEEDESAYDQGIDDDNPQTEADEPNNNNSDDESQGGRSTGVDSTSRQLAKITGVAPNDMDETYGERTRQGLRQRKQREYSKHLWLAEPSDHTIMTQILSQAGTPTEQVMTQFLLEHVAHTQYSVNKGLKVFGQPGAEAVIKEMQQLHDRKVGHPVKATLLTPEERRKSLDEGRQQAVRQIHHI</sequence>
<proteinExistence type="predicted"/>
<gene>
    <name evidence="2" type="ORF">SEMRO_644_G180510.1</name>
</gene>
<feature type="compositionally biased region" description="Basic and acidic residues" evidence="1">
    <location>
        <begin position="256"/>
        <end position="266"/>
    </location>
</feature>
<evidence type="ECO:0000313" key="2">
    <source>
        <dbReference type="EMBL" id="CAB9514292.1"/>
    </source>
</evidence>
<accession>A0A9N8E4C7</accession>
<feature type="compositionally biased region" description="Acidic residues" evidence="1">
    <location>
        <begin position="55"/>
        <end position="69"/>
    </location>
</feature>
<keyword evidence="3" id="KW-1185">Reference proteome</keyword>
<comment type="caution">
    <text evidence="2">The sequence shown here is derived from an EMBL/GenBank/DDBJ whole genome shotgun (WGS) entry which is preliminary data.</text>
</comment>
<feature type="region of interest" description="Disordered" evidence="1">
    <location>
        <begin position="256"/>
        <end position="276"/>
    </location>
</feature>
<reference evidence="2" key="1">
    <citation type="submission" date="2020-06" db="EMBL/GenBank/DDBJ databases">
        <authorList>
            <consortium name="Plant Systems Biology data submission"/>
        </authorList>
    </citation>
    <scope>NUCLEOTIDE SEQUENCE</scope>
    <source>
        <strain evidence="2">D6</strain>
    </source>
</reference>
<protein>
    <submittedName>
        <fullName evidence="2">Uncharacterized protein</fullName>
    </submittedName>
</protein>
<organism evidence="2 3">
    <name type="scientific">Seminavis robusta</name>
    <dbReference type="NCBI Taxonomy" id="568900"/>
    <lineage>
        <taxon>Eukaryota</taxon>
        <taxon>Sar</taxon>
        <taxon>Stramenopiles</taxon>
        <taxon>Ochrophyta</taxon>
        <taxon>Bacillariophyta</taxon>
        <taxon>Bacillariophyceae</taxon>
        <taxon>Bacillariophycidae</taxon>
        <taxon>Naviculales</taxon>
        <taxon>Naviculaceae</taxon>
        <taxon>Seminavis</taxon>
    </lineage>
</organism>
<name>A0A9N8E4C7_9STRA</name>
<dbReference type="Proteomes" id="UP001153069">
    <property type="component" value="Unassembled WGS sequence"/>
</dbReference>
<feature type="compositionally biased region" description="Polar residues" evidence="1">
    <location>
        <begin position="72"/>
        <end position="87"/>
    </location>
</feature>